<reference evidence="2" key="1">
    <citation type="submission" date="2022-10" db="EMBL/GenBank/DDBJ databases">
        <title>Genome assembly of Pristionchus species.</title>
        <authorList>
            <person name="Yoshida K."/>
            <person name="Sommer R.J."/>
        </authorList>
    </citation>
    <scope>NUCLEOTIDE SEQUENCE [LARGE SCALE GENOMIC DNA]</scope>
    <source>
        <strain evidence="2">RS5460</strain>
    </source>
</reference>
<name>A0AAN5I4S5_9BILA</name>
<protein>
    <submittedName>
        <fullName evidence="1">Uncharacterized protein</fullName>
    </submittedName>
</protein>
<dbReference type="EMBL" id="BTRK01000005">
    <property type="protein sequence ID" value="GMR52198.1"/>
    <property type="molecule type" value="Genomic_DNA"/>
</dbReference>
<evidence type="ECO:0000313" key="2">
    <source>
        <dbReference type="Proteomes" id="UP001328107"/>
    </source>
</evidence>
<dbReference type="AlphaFoldDB" id="A0AAN5I4S5"/>
<accession>A0AAN5I4S5</accession>
<gene>
    <name evidence="1" type="ORF">PMAYCL1PPCAC_22393</name>
</gene>
<proteinExistence type="predicted"/>
<evidence type="ECO:0000313" key="1">
    <source>
        <dbReference type="EMBL" id="GMR52198.1"/>
    </source>
</evidence>
<comment type="caution">
    <text evidence="1">The sequence shown here is derived from an EMBL/GenBank/DDBJ whole genome shotgun (WGS) entry which is preliminary data.</text>
</comment>
<feature type="non-terminal residue" evidence="1">
    <location>
        <position position="104"/>
    </location>
</feature>
<dbReference type="Proteomes" id="UP001328107">
    <property type="component" value="Unassembled WGS sequence"/>
</dbReference>
<organism evidence="1 2">
    <name type="scientific">Pristionchus mayeri</name>
    <dbReference type="NCBI Taxonomy" id="1317129"/>
    <lineage>
        <taxon>Eukaryota</taxon>
        <taxon>Metazoa</taxon>
        <taxon>Ecdysozoa</taxon>
        <taxon>Nematoda</taxon>
        <taxon>Chromadorea</taxon>
        <taxon>Rhabditida</taxon>
        <taxon>Rhabditina</taxon>
        <taxon>Diplogasteromorpha</taxon>
        <taxon>Diplogasteroidea</taxon>
        <taxon>Neodiplogasteridae</taxon>
        <taxon>Pristionchus</taxon>
    </lineage>
</organism>
<feature type="non-terminal residue" evidence="1">
    <location>
        <position position="1"/>
    </location>
</feature>
<keyword evidence="2" id="KW-1185">Reference proteome</keyword>
<sequence length="104" mass="11609">SCIQSACIIGLHFTPTDCQICSHLMRNSTVGRFYVNILILDDNKAPSLLSMASHSKEFNISCRETRFSDPASFVTELASDHSTGLRYLTEQADFPYSFFGLPHS</sequence>